<dbReference type="SUPFAM" id="SSF51905">
    <property type="entry name" value="FAD/NAD(P)-binding domain"/>
    <property type="match status" value="1"/>
</dbReference>
<dbReference type="AlphaFoldDB" id="A0AAQ0HHB1"/>
<dbReference type="InterPro" id="IPR036188">
    <property type="entry name" value="FAD/NAD-bd_sf"/>
</dbReference>
<comment type="cofactor">
    <cofactor evidence="1">
        <name>FAD</name>
        <dbReference type="ChEBI" id="CHEBI:57692"/>
    </cofactor>
</comment>
<dbReference type="InterPro" id="IPR050493">
    <property type="entry name" value="FAD-dep_Monooxygenase_BioMet"/>
</dbReference>
<dbReference type="Gene3D" id="3.50.50.60">
    <property type="entry name" value="FAD/NAD(P)-binding domain"/>
    <property type="match status" value="1"/>
</dbReference>
<keyword evidence="8" id="KW-1185">Reference proteome</keyword>
<organism evidence="7 8">
    <name type="scientific">Paracoccus versutus</name>
    <name type="common">Thiobacillus versutus</name>
    <dbReference type="NCBI Taxonomy" id="34007"/>
    <lineage>
        <taxon>Bacteria</taxon>
        <taxon>Pseudomonadati</taxon>
        <taxon>Pseudomonadota</taxon>
        <taxon>Alphaproteobacteria</taxon>
        <taxon>Rhodobacterales</taxon>
        <taxon>Paracoccaceae</taxon>
        <taxon>Paracoccus</taxon>
    </lineage>
</organism>
<keyword evidence="5" id="KW-0503">Monooxygenase</keyword>
<evidence type="ECO:0000313" key="7">
    <source>
        <dbReference type="EMBL" id="REG46914.1"/>
    </source>
</evidence>
<evidence type="ECO:0000256" key="3">
    <source>
        <dbReference type="ARBA" id="ARBA00022827"/>
    </source>
</evidence>
<protein>
    <submittedName>
        <fullName evidence="7">2-polyprenyl-6-methoxyphenol hydroxylase-like FAD-dependent oxidoreductase</fullName>
    </submittedName>
</protein>
<dbReference type="Pfam" id="PF01494">
    <property type="entry name" value="FAD_binding_3"/>
    <property type="match status" value="1"/>
</dbReference>
<dbReference type="EMBL" id="QUMX01000013">
    <property type="protein sequence ID" value="REG46914.1"/>
    <property type="molecule type" value="Genomic_DNA"/>
</dbReference>
<dbReference type="GO" id="GO:0071949">
    <property type="term" value="F:FAD binding"/>
    <property type="evidence" value="ECO:0007669"/>
    <property type="project" value="InterPro"/>
</dbReference>
<evidence type="ECO:0000259" key="6">
    <source>
        <dbReference type="Pfam" id="PF01494"/>
    </source>
</evidence>
<dbReference type="InterPro" id="IPR002938">
    <property type="entry name" value="FAD-bd"/>
</dbReference>
<evidence type="ECO:0000256" key="5">
    <source>
        <dbReference type="ARBA" id="ARBA00023033"/>
    </source>
</evidence>
<sequence length="390" mass="41820">MSYRIAIAGAGIGGLASAALLAREGHAVTLFERFAAPRPLGSGLVVQPVGLAVLDRIGAGEETRRLSSPIARMLGHEARGRKVLDVSYPAAAPGRGIHRATLFGLLWDRVAGLGLPVVTGAEIAAAPPDGAGRRLALADGRDFGPFDLVVDASGAGSRLSPLRARPLGYGAIWGTVPWPETDFPRDQLRQRYRAASRMAGVLPIGCLPGDPTPRAAVFWSMPLAELDRWPQTPVADWRAQVAALWPQMAPFLETIRDHAQMTPARYSHGTLRRPFAPGLVHIGDAAHRASPQLGQGANMALLDAFALAHALRRPLAEALPDYAAMRRWHVRIYQAMSAAFTPMYQSGSRSLPWLRDLVLAPLSTLPLLRRGLTHLVAGTMIPPLSGTRDP</sequence>
<dbReference type="GO" id="GO:0004497">
    <property type="term" value="F:monooxygenase activity"/>
    <property type="evidence" value="ECO:0007669"/>
    <property type="project" value="UniProtKB-KW"/>
</dbReference>
<evidence type="ECO:0000256" key="1">
    <source>
        <dbReference type="ARBA" id="ARBA00001974"/>
    </source>
</evidence>
<evidence type="ECO:0000256" key="2">
    <source>
        <dbReference type="ARBA" id="ARBA00022630"/>
    </source>
</evidence>
<gene>
    <name evidence="7" type="ORF">ATH84_101342</name>
</gene>
<keyword evidence="4" id="KW-0560">Oxidoreductase</keyword>
<feature type="domain" description="FAD-binding" evidence="6">
    <location>
        <begin position="4"/>
        <end position="316"/>
    </location>
</feature>
<dbReference type="Proteomes" id="UP000256794">
    <property type="component" value="Unassembled WGS sequence"/>
</dbReference>
<dbReference type="PANTHER" id="PTHR13789:SF318">
    <property type="entry name" value="GERANYLGERANYL DIPHOSPHATE REDUCTASE"/>
    <property type="match status" value="1"/>
</dbReference>
<dbReference type="PANTHER" id="PTHR13789">
    <property type="entry name" value="MONOOXYGENASE"/>
    <property type="match status" value="1"/>
</dbReference>
<accession>A0AAQ0HHB1</accession>
<keyword evidence="3" id="KW-0274">FAD</keyword>
<keyword evidence="2" id="KW-0285">Flavoprotein</keyword>
<evidence type="ECO:0000313" key="8">
    <source>
        <dbReference type="Proteomes" id="UP000256794"/>
    </source>
</evidence>
<dbReference type="RefSeq" id="WP_036758089.1">
    <property type="nucleotide sequence ID" value="NZ_CP035284.1"/>
</dbReference>
<name>A0AAQ0HHB1_PARVE</name>
<reference evidence="7 8" key="1">
    <citation type="submission" date="2018-08" db="EMBL/GenBank/DDBJ databases">
        <title>Genomic Encyclopedia of Archaeal and Bacterial Type Strains, Phase II (KMG-II): from individual species to whole genera.</title>
        <authorList>
            <person name="Goeker M."/>
        </authorList>
    </citation>
    <scope>NUCLEOTIDE SEQUENCE [LARGE SCALE GENOMIC DNA]</scope>
    <source>
        <strain evidence="7 8">DSM 582</strain>
    </source>
</reference>
<comment type="caution">
    <text evidence="7">The sequence shown here is derived from an EMBL/GenBank/DDBJ whole genome shotgun (WGS) entry which is preliminary data.</text>
</comment>
<evidence type="ECO:0000256" key="4">
    <source>
        <dbReference type="ARBA" id="ARBA00023002"/>
    </source>
</evidence>
<proteinExistence type="predicted"/>
<dbReference type="PRINTS" id="PR00420">
    <property type="entry name" value="RNGMNOXGNASE"/>
</dbReference>